<organism evidence="2 3">
    <name type="scientific">Azoarcus indigens</name>
    <dbReference type="NCBI Taxonomy" id="29545"/>
    <lineage>
        <taxon>Bacteria</taxon>
        <taxon>Pseudomonadati</taxon>
        <taxon>Pseudomonadota</taxon>
        <taxon>Betaproteobacteria</taxon>
        <taxon>Rhodocyclales</taxon>
        <taxon>Zoogloeaceae</taxon>
        <taxon>Azoarcus</taxon>
    </lineage>
</organism>
<proteinExistence type="predicted"/>
<protein>
    <submittedName>
        <fullName evidence="2">Uncharacterized protein</fullName>
    </submittedName>
</protein>
<dbReference type="AlphaFoldDB" id="A0A4R6ECC6"/>
<dbReference type="Proteomes" id="UP000295129">
    <property type="component" value="Unassembled WGS sequence"/>
</dbReference>
<dbReference type="OrthoDB" id="8913080at2"/>
<reference evidence="2 3" key="1">
    <citation type="submission" date="2019-03" db="EMBL/GenBank/DDBJ databases">
        <title>Genomic Encyclopedia of Type Strains, Phase IV (KMG-IV): sequencing the most valuable type-strain genomes for metagenomic binning, comparative biology and taxonomic classification.</title>
        <authorList>
            <person name="Goeker M."/>
        </authorList>
    </citation>
    <scope>NUCLEOTIDE SEQUENCE [LARGE SCALE GENOMIC DNA]</scope>
    <source>
        <strain evidence="2 3">DSM 12121</strain>
    </source>
</reference>
<evidence type="ECO:0000313" key="2">
    <source>
        <dbReference type="EMBL" id="TDN55806.1"/>
    </source>
</evidence>
<accession>A0A4R6ECC6</accession>
<keyword evidence="3" id="KW-1185">Reference proteome</keyword>
<gene>
    <name evidence="2" type="ORF">C7389_103143</name>
</gene>
<name>A0A4R6ECC6_9RHOO</name>
<feature type="region of interest" description="Disordered" evidence="1">
    <location>
        <begin position="74"/>
        <end position="93"/>
    </location>
</feature>
<sequence>MNAPQSAKLKRTDTASLFQRFPHLSVIDLMWGSRECRSYIFRLMTDTRGGSRQGFPPEHARTIMTLLLEHDRNFPQFENDGEDNRWGDHYQRR</sequence>
<feature type="compositionally biased region" description="Basic and acidic residues" evidence="1">
    <location>
        <begin position="82"/>
        <end position="93"/>
    </location>
</feature>
<comment type="caution">
    <text evidence="2">The sequence shown here is derived from an EMBL/GenBank/DDBJ whole genome shotgun (WGS) entry which is preliminary data.</text>
</comment>
<evidence type="ECO:0000313" key="3">
    <source>
        <dbReference type="Proteomes" id="UP000295129"/>
    </source>
</evidence>
<evidence type="ECO:0000256" key="1">
    <source>
        <dbReference type="SAM" id="MobiDB-lite"/>
    </source>
</evidence>
<dbReference type="EMBL" id="SNVV01000003">
    <property type="protein sequence ID" value="TDN55806.1"/>
    <property type="molecule type" value="Genomic_DNA"/>
</dbReference>
<dbReference type="RefSeq" id="WP_133589029.1">
    <property type="nucleotide sequence ID" value="NZ_SNVV01000003.1"/>
</dbReference>